<feature type="non-terminal residue" evidence="1">
    <location>
        <position position="188"/>
    </location>
</feature>
<gene>
    <name evidence="1" type="ORF">GMARGA_LOCUS25964</name>
</gene>
<dbReference type="Proteomes" id="UP000789901">
    <property type="component" value="Unassembled WGS sequence"/>
</dbReference>
<accession>A0ABN7W2X6</accession>
<evidence type="ECO:0000313" key="1">
    <source>
        <dbReference type="EMBL" id="CAG8814118.1"/>
    </source>
</evidence>
<sequence length="188" mass="21597">EDTQCSTNDSTSITVNDFEVTNSICRRHLPGGPVIAKFQDSRDKTLTYKKQEQQLLDHGKRKSAENHQEKHEVNDFYEDNSMAPDVEEFNTYEKSDVFYPLKKQNHEPTQEAEEEKTKNPYINKMQESNTQEATTVEQNVHLGKSTNPSELAKAQLSLYNKKVETSTNTKPFADLLMVSNRKYCSSKP</sequence>
<name>A0ABN7W2X6_GIGMA</name>
<dbReference type="EMBL" id="CAJVQB010029492">
    <property type="protein sequence ID" value="CAG8814118.1"/>
    <property type="molecule type" value="Genomic_DNA"/>
</dbReference>
<proteinExistence type="predicted"/>
<keyword evidence="2" id="KW-1185">Reference proteome</keyword>
<reference evidence="1 2" key="1">
    <citation type="submission" date="2021-06" db="EMBL/GenBank/DDBJ databases">
        <authorList>
            <person name="Kallberg Y."/>
            <person name="Tangrot J."/>
            <person name="Rosling A."/>
        </authorList>
    </citation>
    <scope>NUCLEOTIDE SEQUENCE [LARGE SCALE GENOMIC DNA]</scope>
    <source>
        <strain evidence="1 2">120-4 pot B 10/14</strain>
    </source>
</reference>
<evidence type="ECO:0000313" key="2">
    <source>
        <dbReference type="Proteomes" id="UP000789901"/>
    </source>
</evidence>
<comment type="caution">
    <text evidence="1">The sequence shown here is derived from an EMBL/GenBank/DDBJ whole genome shotgun (WGS) entry which is preliminary data.</text>
</comment>
<organism evidence="1 2">
    <name type="scientific">Gigaspora margarita</name>
    <dbReference type="NCBI Taxonomy" id="4874"/>
    <lineage>
        <taxon>Eukaryota</taxon>
        <taxon>Fungi</taxon>
        <taxon>Fungi incertae sedis</taxon>
        <taxon>Mucoromycota</taxon>
        <taxon>Glomeromycotina</taxon>
        <taxon>Glomeromycetes</taxon>
        <taxon>Diversisporales</taxon>
        <taxon>Gigasporaceae</taxon>
        <taxon>Gigaspora</taxon>
    </lineage>
</organism>
<protein>
    <submittedName>
        <fullName evidence="1">21289_t:CDS:1</fullName>
    </submittedName>
</protein>
<feature type="non-terminal residue" evidence="1">
    <location>
        <position position="1"/>
    </location>
</feature>